<dbReference type="Pfam" id="PF15375">
    <property type="entry name" value="FSAF1"/>
    <property type="match status" value="1"/>
</dbReference>
<dbReference type="GO" id="GO:0005730">
    <property type="term" value="C:nucleolus"/>
    <property type="evidence" value="ECO:0007669"/>
    <property type="project" value="TreeGrafter"/>
</dbReference>
<dbReference type="PANTHER" id="PTHR28096">
    <property type="entry name" value="PROTEIN FAF1"/>
    <property type="match status" value="1"/>
</dbReference>
<dbReference type="InterPro" id="IPR027973">
    <property type="entry name" value="FSAF1-like"/>
</dbReference>
<dbReference type="PANTHER" id="PTHR28096:SF1">
    <property type="entry name" value="PROTEIN FAF1"/>
    <property type="match status" value="1"/>
</dbReference>
<dbReference type="Proteomes" id="UP000234585">
    <property type="component" value="Unassembled WGS sequence"/>
</dbReference>
<feature type="compositionally biased region" description="Low complexity" evidence="1">
    <location>
        <begin position="85"/>
        <end position="95"/>
    </location>
</feature>
<dbReference type="GO" id="GO:0000462">
    <property type="term" value="P:maturation of SSU-rRNA from tricistronic rRNA transcript (SSU-rRNA, 5.8S rRNA, LSU-rRNA)"/>
    <property type="evidence" value="ECO:0007669"/>
    <property type="project" value="TreeGrafter"/>
</dbReference>
<feature type="region of interest" description="Disordered" evidence="1">
    <location>
        <begin position="204"/>
        <end position="303"/>
    </location>
</feature>
<keyword evidence="3" id="KW-1185">Reference proteome</keyword>
<protein>
    <submittedName>
        <fullName evidence="2">Uncharacterized protein</fullName>
    </submittedName>
</protein>
<dbReference type="InterPro" id="IPR053030">
    <property type="entry name" value="Ribosomal_biogenesis_FAF1-like"/>
</dbReference>
<dbReference type="OrthoDB" id="5556956at2759"/>
<feature type="region of interest" description="Disordered" evidence="1">
    <location>
        <begin position="1"/>
        <end position="42"/>
    </location>
</feature>
<accession>A0A2I2F4Z6</accession>
<feature type="compositionally biased region" description="Basic residues" evidence="1">
    <location>
        <begin position="289"/>
        <end position="303"/>
    </location>
</feature>
<dbReference type="AlphaFoldDB" id="A0A2I2F4Z6"/>
<evidence type="ECO:0000313" key="3">
    <source>
        <dbReference type="Proteomes" id="UP000234585"/>
    </source>
</evidence>
<dbReference type="EMBL" id="KZ559159">
    <property type="protein sequence ID" value="PLB35697.1"/>
    <property type="molecule type" value="Genomic_DNA"/>
</dbReference>
<feature type="compositionally biased region" description="Acidic residues" evidence="1">
    <location>
        <begin position="60"/>
        <end position="84"/>
    </location>
</feature>
<organism evidence="2 3">
    <name type="scientific">Aspergillus candidus</name>
    <dbReference type="NCBI Taxonomy" id="41067"/>
    <lineage>
        <taxon>Eukaryota</taxon>
        <taxon>Fungi</taxon>
        <taxon>Dikarya</taxon>
        <taxon>Ascomycota</taxon>
        <taxon>Pezizomycotina</taxon>
        <taxon>Eurotiomycetes</taxon>
        <taxon>Eurotiomycetidae</taxon>
        <taxon>Eurotiales</taxon>
        <taxon>Aspergillaceae</taxon>
        <taxon>Aspergillus</taxon>
        <taxon>Aspergillus subgen. Circumdati</taxon>
    </lineage>
</organism>
<evidence type="ECO:0000256" key="1">
    <source>
        <dbReference type="SAM" id="MobiDB-lite"/>
    </source>
</evidence>
<evidence type="ECO:0000313" key="2">
    <source>
        <dbReference type="EMBL" id="PLB35697.1"/>
    </source>
</evidence>
<name>A0A2I2F4Z6_ASPCN</name>
<dbReference type="RefSeq" id="XP_024669709.1">
    <property type="nucleotide sequence ID" value="XM_024813612.1"/>
</dbReference>
<feature type="region of interest" description="Disordered" evidence="1">
    <location>
        <begin position="54"/>
        <end position="162"/>
    </location>
</feature>
<sequence>MTQPISTGFEAKMVGKRKRDTSVVSRSTAQVEEDAPPAVADTSAHDVFRKFFEAQFEPIEAPEEAVGEESDEAEEDDFDEEGSDSESGSEWSGVSGEDEEGEVEVVEHRDASSSEHLASKKARKAFMSSKLPSLAEKPTAVKRAPTKEKEEDDPKEADNLKHDLALQRLLKESHLLEDASDLAPTGKNRLKALDLRMQELGAKSSLYHQKMPSAHRRGIKAKAETKEDKRRRDARENGIILEKPTHKKSKSSSGHRERGVGGPSVGKFAGGTLNLSKSDIFSVKGKALAGRKKPSRGKPKGRR</sequence>
<reference evidence="2 3" key="1">
    <citation type="submission" date="2017-12" db="EMBL/GenBank/DDBJ databases">
        <authorList>
            <consortium name="DOE Joint Genome Institute"/>
            <person name="Haridas S."/>
            <person name="Kjaerbolling I."/>
            <person name="Vesth T.C."/>
            <person name="Frisvad J.C."/>
            <person name="Nybo J.L."/>
            <person name="Theobald S."/>
            <person name="Kuo A."/>
            <person name="Bowyer P."/>
            <person name="Matsuda Y."/>
            <person name="Mondo S."/>
            <person name="Lyhne E.K."/>
            <person name="Kogle M.E."/>
            <person name="Clum A."/>
            <person name="Lipzen A."/>
            <person name="Salamov A."/>
            <person name="Ngan C.Y."/>
            <person name="Daum C."/>
            <person name="Chiniquy J."/>
            <person name="Barry K."/>
            <person name="LaButti K."/>
            <person name="Simmons B.A."/>
            <person name="Magnuson J.K."/>
            <person name="Mortensen U.H."/>
            <person name="Larsen T.O."/>
            <person name="Grigoriev I.V."/>
            <person name="Baker S.E."/>
            <person name="Andersen M.R."/>
            <person name="Nordberg H.P."/>
            <person name="Cantor M.N."/>
            <person name="Hua S.X."/>
        </authorList>
    </citation>
    <scope>NUCLEOTIDE SEQUENCE [LARGE SCALE GENOMIC DNA]</scope>
    <source>
        <strain evidence="2 3">CBS 102.13</strain>
    </source>
</reference>
<gene>
    <name evidence="2" type="ORF">BDW47DRAFT_109997</name>
</gene>
<dbReference type="GeneID" id="36520772"/>
<proteinExistence type="predicted"/>
<feature type="compositionally biased region" description="Basic and acidic residues" evidence="1">
    <location>
        <begin position="221"/>
        <end position="236"/>
    </location>
</feature>
<dbReference type="STRING" id="41067.A0A2I2F4Z6"/>